<accession>A0A0B6YMS3</accession>
<dbReference type="AlphaFoldDB" id="A0A0B6YMS3"/>
<gene>
    <name evidence="1" type="primary">ORF30385</name>
</gene>
<evidence type="ECO:0000313" key="1">
    <source>
        <dbReference type="EMBL" id="CEK57524.1"/>
    </source>
</evidence>
<feature type="non-terminal residue" evidence="1">
    <location>
        <position position="1"/>
    </location>
</feature>
<reference evidence="1" key="1">
    <citation type="submission" date="2014-12" db="EMBL/GenBank/DDBJ databases">
        <title>Insight into the proteome of Arion vulgaris.</title>
        <authorList>
            <person name="Aradska J."/>
            <person name="Bulat T."/>
            <person name="Smidak R."/>
            <person name="Sarate P."/>
            <person name="Gangsoo J."/>
            <person name="Sialana F."/>
            <person name="Bilban M."/>
            <person name="Lubec G."/>
        </authorList>
    </citation>
    <scope>NUCLEOTIDE SEQUENCE</scope>
    <source>
        <tissue evidence="1">Skin</tissue>
    </source>
</reference>
<proteinExistence type="predicted"/>
<name>A0A0B6YMS3_9EUPU</name>
<sequence>NLNSRKGGPVPKDHFFLTIGYEIIPNDDSPTRQVPVYIVVRHVTAAHERFKILGASTIAPNPMLSDPNSFDKTVALFKDIDLKK</sequence>
<organism evidence="1">
    <name type="scientific">Arion vulgaris</name>
    <dbReference type="NCBI Taxonomy" id="1028688"/>
    <lineage>
        <taxon>Eukaryota</taxon>
        <taxon>Metazoa</taxon>
        <taxon>Spiralia</taxon>
        <taxon>Lophotrochozoa</taxon>
        <taxon>Mollusca</taxon>
        <taxon>Gastropoda</taxon>
        <taxon>Heterobranchia</taxon>
        <taxon>Euthyneura</taxon>
        <taxon>Panpulmonata</taxon>
        <taxon>Eupulmonata</taxon>
        <taxon>Stylommatophora</taxon>
        <taxon>Helicina</taxon>
        <taxon>Arionoidea</taxon>
        <taxon>Arionidae</taxon>
        <taxon>Arion</taxon>
    </lineage>
</organism>
<dbReference type="EMBL" id="HACG01010659">
    <property type="protein sequence ID" value="CEK57524.1"/>
    <property type="molecule type" value="Transcribed_RNA"/>
</dbReference>
<protein>
    <submittedName>
        <fullName evidence="1">Uncharacterized protein</fullName>
    </submittedName>
</protein>